<dbReference type="Proteomes" id="UP000076088">
    <property type="component" value="Chromosome"/>
</dbReference>
<reference evidence="2" key="1">
    <citation type="submission" date="2015-11" db="EMBL/GenBank/DDBJ databases">
        <title>Complete genome sequence of a polyethylene-glycol degrader Sphingopyxis macrogoltabida 203N (NBRC 111659).</title>
        <authorList>
            <person name="Yoshiyuki O."/>
            <person name="Shouta N."/>
            <person name="Nagata Y."/>
            <person name="Numata M."/>
            <person name="Tsuchikane K."/>
            <person name="Hosoyama A."/>
            <person name="Yamazoe A."/>
            <person name="Tsuda M."/>
            <person name="Fujita N."/>
            <person name="Kawai F."/>
        </authorList>
    </citation>
    <scope>NUCLEOTIDE SEQUENCE [LARGE SCALE GENOMIC DNA]</scope>
    <source>
        <strain evidence="2">203N</strain>
    </source>
</reference>
<gene>
    <name evidence="1" type="ORF">ATM17_21515</name>
</gene>
<reference evidence="1 2" key="2">
    <citation type="journal article" date="2016" name="Genome Announc.">
        <title>Complete Genome Sequence of Sphingopyxis macrogoltabida Strain 203N (NBRC 111659), a Polyethylene Glycol Degrader.</title>
        <authorList>
            <person name="Ohtsubo Y."/>
            <person name="Nonoyama S."/>
            <person name="Nagata Y."/>
            <person name="Numata M."/>
            <person name="Tsuchikane K."/>
            <person name="Hosoyama A."/>
            <person name="Yamazoe A."/>
            <person name="Tsuda M."/>
            <person name="Fujita N."/>
            <person name="Kawai F."/>
        </authorList>
    </citation>
    <scope>NUCLEOTIDE SEQUENCE [LARGE SCALE GENOMIC DNA]</scope>
    <source>
        <strain evidence="1 2">203N</strain>
    </source>
</reference>
<dbReference type="RefSeq" id="WP_054731613.1">
    <property type="nucleotide sequence ID" value="NZ_CP009429.1"/>
</dbReference>
<evidence type="ECO:0000313" key="2">
    <source>
        <dbReference type="Proteomes" id="UP000076088"/>
    </source>
</evidence>
<name>A0AAC9AX72_SPHMC</name>
<protein>
    <submittedName>
        <fullName evidence="1">Uncharacterized protein</fullName>
    </submittedName>
</protein>
<dbReference type="EMBL" id="CP013344">
    <property type="protein sequence ID" value="AMU91597.1"/>
    <property type="molecule type" value="Genomic_DNA"/>
</dbReference>
<keyword evidence="2" id="KW-1185">Reference proteome</keyword>
<accession>A0AAC9AX72</accession>
<dbReference type="AlphaFoldDB" id="A0AAC9AX72"/>
<dbReference type="KEGG" id="smaz:LH19_20935"/>
<proteinExistence type="predicted"/>
<evidence type="ECO:0000313" key="1">
    <source>
        <dbReference type="EMBL" id="AMU91597.1"/>
    </source>
</evidence>
<organism evidence="1 2">
    <name type="scientific">Sphingopyxis macrogoltabida</name>
    <name type="common">Sphingomonas macrogoltabidus</name>
    <dbReference type="NCBI Taxonomy" id="33050"/>
    <lineage>
        <taxon>Bacteria</taxon>
        <taxon>Pseudomonadati</taxon>
        <taxon>Pseudomonadota</taxon>
        <taxon>Alphaproteobacteria</taxon>
        <taxon>Sphingomonadales</taxon>
        <taxon>Sphingomonadaceae</taxon>
        <taxon>Sphingopyxis</taxon>
    </lineage>
</organism>
<sequence length="158" mass="17207">MSEMNIAEMMRREAHDVLVAQGWEYIPAVYRKTGLAFAPLKGPVPVVVDVDPDMLARVPHAPAYAEGEFAAAVAVIEGGDSIFEDYAGRVNASKFGEVPDEKRPAAEFSVPAPSPGELYEDWLRRLAAEFQTWSNRKFADIGEKVQSALAKVGDGKPS</sequence>